<reference evidence="4" key="2">
    <citation type="submission" date="2018-03" db="EMBL/GenBank/DDBJ databases">
        <title>The Triticum urartu genome reveals the dynamic nature of wheat genome evolution.</title>
        <authorList>
            <person name="Ling H."/>
            <person name="Ma B."/>
            <person name="Shi X."/>
            <person name="Liu H."/>
            <person name="Dong L."/>
            <person name="Sun H."/>
            <person name="Cao Y."/>
            <person name="Gao Q."/>
            <person name="Zheng S."/>
            <person name="Li Y."/>
            <person name="Yu Y."/>
            <person name="Du H."/>
            <person name="Qi M."/>
            <person name="Li Y."/>
            <person name="Yu H."/>
            <person name="Cui Y."/>
            <person name="Wang N."/>
            <person name="Chen C."/>
            <person name="Wu H."/>
            <person name="Zhao Y."/>
            <person name="Zhang J."/>
            <person name="Li Y."/>
            <person name="Zhou W."/>
            <person name="Zhang B."/>
            <person name="Hu W."/>
            <person name="Eijk M."/>
            <person name="Tang J."/>
            <person name="Witsenboer H."/>
            <person name="Zhao S."/>
            <person name="Li Z."/>
            <person name="Zhang A."/>
            <person name="Wang D."/>
            <person name="Liang C."/>
        </authorList>
    </citation>
    <scope>NUCLEOTIDE SEQUENCE [LARGE SCALE GENOMIC DNA]</scope>
    <source>
        <strain evidence="4">cv. G1812</strain>
    </source>
</reference>
<dbReference type="EnsemblPlants" id="TuG1812G0100002083.01.T02">
    <property type="protein sequence ID" value="TuG1812G0100002083.01.T02"/>
    <property type="gene ID" value="TuG1812G0100002083.01"/>
</dbReference>
<dbReference type="InterPro" id="IPR019448">
    <property type="entry name" value="NT-C2"/>
</dbReference>
<dbReference type="Pfam" id="PF10358">
    <property type="entry name" value="NT-C2"/>
    <property type="match status" value="1"/>
</dbReference>
<evidence type="ECO:0000313" key="5">
    <source>
        <dbReference type="Proteomes" id="UP000015106"/>
    </source>
</evidence>
<evidence type="ECO:0000313" key="4">
    <source>
        <dbReference type="EnsemblPlants" id="TuG1812G0100002083.01.T02"/>
    </source>
</evidence>
<evidence type="ECO:0000259" key="3">
    <source>
        <dbReference type="PROSITE" id="PS51840"/>
    </source>
</evidence>
<keyword evidence="5" id="KW-1185">Reference proteome</keyword>
<feature type="region of interest" description="Disordered" evidence="2">
    <location>
        <begin position="145"/>
        <end position="172"/>
    </location>
</feature>
<evidence type="ECO:0000256" key="1">
    <source>
        <dbReference type="SAM" id="Coils"/>
    </source>
</evidence>
<name>A0A8R7P1S7_TRIUA</name>
<feature type="coiled-coil region" evidence="1">
    <location>
        <begin position="504"/>
        <end position="621"/>
    </location>
</feature>
<feature type="coiled-coil region" evidence="1">
    <location>
        <begin position="657"/>
        <end position="856"/>
    </location>
</feature>
<feature type="region of interest" description="Disordered" evidence="2">
    <location>
        <begin position="266"/>
        <end position="310"/>
    </location>
</feature>
<feature type="compositionally biased region" description="Polar residues" evidence="2">
    <location>
        <begin position="266"/>
        <end position="300"/>
    </location>
</feature>
<reference evidence="5" key="1">
    <citation type="journal article" date="2013" name="Nature">
        <title>Draft genome of the wheat A-genome progenitor Triticum urartu.</title>
        <authorList>
            <person name="Ling H.Q."/>
            <person name="Zhao S."/>
            <person name="Liu D."/>
            <person name="Wang J."/>
            <person name="Sun H."/>
            <person name="Zhang C."/>
            <person name="Fan H."/>
            <person name="Li D."/>
            <person name="Dong L."/>
            <person name="Tao Y."/>
            <person name="Gao C."/>
            <person name="Wu H."/>
            <person name="Li Y."/>
            <person name="Cui Y."/>
            <person name="Guo X."/>
            <person name="Zheng S."/>
            <person name="Wang B."/>
            <person name="Yu K."/>
            <person name="Liang Q."/>
            <person name="Yang W."/>
            <person name="Lou X."/>
            <person name="Chen J."/>
            <person name="Feng M."/>
            <person name="Jian J."/>
            <person name="Zhang X."/>
            <person name="Luo G."/>
            <person name="Jiang Y."/>
            <person name="Liu J."/>
            <person name="Wang Z."/>
            <person name="Sha Y."/>
            <person name="Zhang B."/>
            <person name="Wu H."/>
            <person name="Tang D."/>
            <person name="Shen Q."/>
            <person name="Xue P."/>
            <person name="Zou S."/>
            <person name="Wang X."/>
            <person name="Liu X."/>
            <person name="Wang F."/>
            <person name="Yang Y."/>
            <person name="An X."/>
            <person name="Dong Z."/>
            <person name="Zhang K."/>
            <person name="Zhang X."/>
            <person name="Luo M.C."/>
            <person name="Dvorak J."/>
            <person name="Tong Y."/>
            <person name="Wang J."/>
            <person name="Yang H."/>
            <person name="Li Z."/>
            <person name="Wang D."/>
            <person name="Zhang A."/>
            <person name="Wang J."/>
        </authorList>
    </citation>
    <scope>NUCLEOTIDE SEQUENCE</scope>
    <source>
        <strain evidence="5">cv. G1812</strain>
    </source>
</reference>
<dbReference type="PANTHER" id="PTHR34452">
    <property type="entry name" value="MYOSIN HEAVY CHAIN-RELATED PROTEIN"/>
    <property type="match status" value="1"/>
</dbReference>
<proteinExistence type="predicted"/>
<dbReference type="PANTHER" id="PTHR34452:SF7">
    <property type="entry name" value="MYOSIN HEAVY CHAIN-RELATED PROTEIN"/>
    <property type="match status" value="1"/>
</dbReference>
<dbReference type="PROSITE" id="PS51840">
    <property type="entry name" value="C2_NT"/>
    <property type="match status" value="1"/>
</dbReference>
<organism evidence="4 5">
    <name type="scientific">Triticum urartu</name>
    <name type="common">Red wild einkorn</name>
    <name type="synonym">Crithodium urartu</name>
    <dbReference type="NCBI Taxonomy" id="4572"/>
    <lineage>
        <taxon>Eukaryota</taxon>
        <taxon>Viridiplantae</taxon>
        <taxon>Streptophyta</taxon>
        <taxon>Embryophyta</taxon>
        <taxon>Tracheophyta</taxon>
        <taxon>Spermatophyta</taxon>
        <taxon>Magnoliopsida</taxon>
        <taxon>Liliopsida</taxon>
        <taxon>Poales</taxon>
        <taxon>Poaceae</taxon>
        <taxon>BOP clade</taxon>
        <taxon>Pooideae</taxon>
        <taxon>Triticodae</taxon>
        <taxon>Triticeae</taxon>
        <taxon>Triticinae</taxon>
        <taxon>Triticum</taxon>
    </lineage>
</organism>
<feature type="coiled-coil region" evidence="1">
    <location>
        <begin position="396"/>
        <end position="451"/>
    </location>
</feature>
<sequence>MFKSARWRGAGKAKAVFKLQFHATQVPELGWESMMVVVTPQDVGRPTARTERAEVADGACRWPAPIFEATKLPSGKAAAGDKIYQFLVYETGSAKAALLGEATVNMADYAEAFKPSAVTLLLKGSPAPGALLHVTIQRVVGGAGGGCGDDGSENGDTAKSSPRRTLQSQLSRCEDEEAEKARSLAADSMSPVHDGLVISKPPGMRFPLRRNMPASVEPASHLHNANGFDAVSLSGSDGSSGRFTPKTSANMHSTFLQDATNVLSPFANNATSRNPLSSGDWSGSSAPDASTDGSTSNSGETGLRGAEDDVEKLRSEIGTLTRKLDVSDMELQTLRKQIVKESRRGQDLSKEMSSLRDERDALRRECEGLRGMKKTIHDANGSGKRLSDGEDPWSQVEELKQELGHEKNLNADLRVQLQKMQESNSELLLAVKDLDEMLEQKNRDMSILQEETVEDPQEAQYEHALSNVHSAGHKMDMSETSSYQEKEDELMLDALVKKSDGITSSELQEKILELSDEIELYKKDREDLEMQMEQLALDYEILKQENHDISSRLEQTQLREQLRMQYECSAHLSIISDLEANVENLENELQEQSQRLEADIAEVLAAKVEQEQRAIKAEESLRKARWNNATTAERLQEEFKSLSSQVSSAFSANERLLVQARKEAAELQLQKSQLEELLQKAHEDAASVQEQHRVKIQQLLTLVDFKSNEIDRLVVELKSKSDEFENQKRSDESKLNDLSEEIEQLKAKIDKLSAERDNLVERNEQKDMELAANGEKDMVLQDKTAEITLLNKELALLKDQMQSYLEELDTLKRSKSERDETIGKLQITIGSLKLQYDNMKNSLSTKEAEKSNLASQVLKLRRALESREGAKENGVTSDTTVNIENQIYL</sequence>
<feature type="domain" description="C2 NT-type" evidence="3">
    <location>
        <begin position="5"/>
        <end position="140"/>
    </location>
</feature>
<dbReference type="Gramene" id="TuG1812G0100002083.01.T02">
    <property type="protein sequence ID" value="TuG1812G0100002083.01.T02"/>
    <property type="gene ID" value="TuG1812G0100002083.01"/>
</dbReference>
<evidence type="ECO:0000256" key="2">
    <source>
        <dbReference type="SAM" id="MobiDB-lite"/>
    </source>
</evidence>
<keyword evidence="1" id="KW-0175">Coiled coil</keyword>
<accession>A0A8R7P1S7</accession>
<protein>
    <recommendedName>
        <fullName evidence="3">C2 NT-type domain-containing protein</fullName>
    </recommendedName>
</protein>
<reference evidence="4" key="3">
    <citation type="submission" date="2022-06" db="UniProtKB">
        <authorList>
            <consortium name="EnsemblPlants"/>
        </authorList>
    </citation>
    <scope>IDENTIFICATION</scope>
</reference>
<dbReference type="AlphaFoldDB" id="A0A8R7P1S7"/>
<dbReference type="Proteomes" id="UP000015106">
    <property type="component" value="Chromosome 1"/>
</dbReference>
<gene>
    <name evidence="4" type="primary">LOC125509273</name>
</gene>
<feature type="compositionally biased region" description="Polar residues" evidence="2">
    <location>
        <begin position="157"/>
        <end position="171"/>
    </location>
</feature>